<dbReference type="Proteomes" id="UP001148629">
    <property type="component" value="Unassembled WGS sequence"/>
</dbReference>
<reference evidence="1" key="1">
    <citation type="submission" date="2022-08" db="EMBL/GenBank/DDBJ databases">
        <title>Genome Sequence of Fusarium decemcellulare.</title>
        <authorList>
            <person name="Buettner E."/>
        </authorList>
    </citation>
    <scope>NUCLEOTIDE SEQUENCE</scope>
    <source>
        <strain evidence="1">Babe19</strain>
    </source>
</reference>
<comment type="caution">
    <text evidence="1">The sequence shown here is derived from an EMBL/GenBank/DDBJ whole genome shotgun (WGS) entry which is preliminary data.</text>
</comment>
<accession>A0ACC1S4K4</accession>
<dbReference type="EMBL" id="JANRMS010001007">
    <property type="protein sequence ID" value="KAJ3531958.1"/>
    <property type="molecule type" value="Genomic_DNA"/>
</dbReference>
<sequence length="123" mass="14130">MAQAQGQTKTRDEVLNDLRRTARGRLDLDIIDNMAPDDAITPLGLLALDRDEKRLEEYLDRNMDMDDGSLTDVEYAGRTEQGKAEARERRYKARLARVEEAEWLKTSTDAPDQYLDEMPDVQV</sequence>
<evidence type="ECO:0000313" key="2">
    <source>
        <dbReference type="Proteomes" id="UP001148629"/>
    </source>
</evidence>
<gene>
    <name evidence="1" type="ORF">NM208_g8646</name>
</gene>
<keyword evidence="2" id="KW-1185">Reference proteome</keyword>
<organism evidence="1 2">
    <name type="scientific">Fusarium decemcellulare</name>
    <dbReference type="NCBI Taxonomy" id="57161"/>
    <lineage>
        <taxon>Eukaryota</taxon>
        <taxon>Fungi</taxon>
        <taxon>Dikarya</taxon>
        <taxon>Ascomycota</taxon>
        <taxon>Pezizomycotina</taxon>
        <taxon>Sordariomycetes</taxon>
        <taxon>Hypocreomycetidae</taxon>
        <taxon>Hypocreales</taxon>
        <taxon>Nectriaceae</taxon>
        <taxon>Fusarium</taxon>
        <taxon>Fusarium decemcellulare species complex</taxon>
    </lineage>
</organism>
<protein>
    <submittedName>
        <fullName evidence="1">Uncharacterized protein</fullName>
    </submittedName>
</protein>
<name>A0ACC1S4K4_9HYPO</name>
<evidence type="ECO:0000313" key="1">
    <source>
        <dbReference type="EMBL" id="KAJ3531958.1"/>
    </source>
</evidence>
<proteinExistence type="predicted"/>